<protein>
    <submittedName>
        <fullName evidence="1">Uncharacterized protein</fullName>
    </submittedName>
</protein>
<reference evidence="2" key="1">
    <citation type="submission" date="2017-08" db="EMBL/GenBank/DDBJ databases">
        <authorList>
            <person name="Huang Z."/>
        </authorList>
    </citation>
    <scope>NUCLEOTIDE SEQUENCE [LARGE SCALE GENOMIC DNA]</scope>
    <source>
        <strain evidence="2">SA5d-4</strain>
    </source>
</reference>
<reference evidence="1 2" key="2">
    <citation type="submission" date="2017-09" db="EMBL/GenBank/DDBJ databases">
        <title>Bacillus patelloidae sp. nov., isolated from the intestinal tract of a marine limpet.</title>
        <authorList>
            <person name="Liu R."/>
            <person name="Dong C."/>
            <person name="Shao Z."/>
        </authorList>
    </citation>
    <scope>NUCLEOTIDE SEQUENCE [LARGE SCALE GENOMIC DNA]</scope>
    <source>
        <strain evidence="1 2">SA5d-4</strain>
    </source>
</reference>
<organism evidence="1 2">
    <name type="scientific">Lottiidibacillus patelloidae</name>
    <dbReference type="NCBI Taxonomy" id="2670334"/>
    <lineage>
        <taxon>Bacteria</taxon>
        <taxon>Bacillati</taxon>
        <taxon>Bacillota</taxon>
        <taxon>Bacilli</taxon>
        <taxon>Bacillales</taxon>
        <taxon>Bacillaceae</taxon>
        <taxon>Lottiidibacillus</taxon>
    </lineage>
</organism>
<dbReference type="AlphaFoldDB" id="A0A263BRC0"/>
<sequence>MDLTIKWESQFIKKEIQKLAYHIAKELDDSFECKYGSASYFNSLSRRVKEFLEDGISVSRKKLVEESIRGSVAKYWETKNIDGLTLLQLMDELFSERFKLDLITLSMDYDIETRENSPQYSIYYLELAKNVFLFIADFIVLEEKKNGKN</sequence>
<dbReference type="Proteomes" id="UP000217083">
    <property type="component" value="Unassembled WGS sequence"/>
</dbReference>
<dbReference type="EMBL" id="NPIA01000007">
    <property type="protein sequence ID" value="OZM56251.1"/>
    <property type="molecule type" value="Genomic_DNA"/>
</dbReference>
<dbReference type="RefSeq" id="WP_094925706.1">
    <property type="nucleotide sequence ID" value="NZ_NPIA01000007.1"/>
</dbReference>
<evidence type="ECO:0000313" key="1">
    <source>
        <dbReference type="EMBL" id="OZM56251.1"/>
    </source>
</evidence>
<keyword evidence="2" id="KW-1185">Reference proteome</keyword>
<accession>A0A263BRC0</accession>
<name>A0A263BRC0_9BACI</name>
<proteinExistence type="predicted"/>
<evidence type="ECO:0000313" key="2">
    <source>
        <dbReference type="Proteomes" id="UP000217083"/>
    </source>
</evidence>
<comment type="caution">
    <text evidence="1">The sequence shown here is derived from an EMBL/GenBank/DDBJ whole genome shotgun (WGS) entry which is preliminary data.</text>
</comment>
<gene>
    <name evidence="1" type="ORF">CIB95_12570</name>
</gene>